<evidence type="ECO:0000256" key="3">
    <source>
        <dbReference type="ARBA" id="ARBA00022884"/>
    </source>
</evidence>
<comment type="function">
    <text evidence="6">One of the primary rRNA binding proteins, it binds specifically to the 5'-end of 16S ribosomal RNA.</text>
</comment>
<dbReference type="GO" id="GO:0006412">
    <property type="term" value="P:translation"/>
    <property type="evidence" value="ECO:0007669"/>
    <property type="project" value="UniProtKB-UniRule"/>
</dbReference>
<evidence type="ECO:0000313" key="8">
    <source>
        <dbReference type="Proteomes" id="UP000184322"/>
    </source>
</evidence>
<dbReference type="CDD" id="cd00364">
    <property type="entry name" value="Ribosomal_uS17"/>
    <property type="match status" value="1"/>
</dbReference>
<dbReference type="KEGG" id="mpul:BLA55_01855"/>
<comment type="subunit">
    <text evidence="6">Part of the 30S ribosomal subunit.</text>
</comment>
<protein>
    <recommendedName>
        <fullName evidence="6">Small ribosomal subunit protein uS17</fullName>
    </recommendedName>
</protein>
<evidence type="ECO:0000256" key="4">
    <source>
        <dbReference type="ARBA" id="ARBA00022980"/>
    </source>
</evidence>
<dbReference type="PRINTS" id="PR00973">
    <property type="entry name" value="RIBOSOMALS17"/>
</dbReference>
<dbReference type="InterPro" id="IPR012340">
    <property type="entry name" value="NA-bd_OB-fold"/>
</dbReference>
<name>A0A1L4FS41_9BACT</name>
<dbReference type="RefSeq" id="WP_073372416.1">
    <property type="nucleotide sequence ID" value="NZ_CP017813.1"/>
</dbReference>
<evidence type="ECO:0000256" key="1">
    <source>
        <dbReference type="ARBA" id="ARBA00010254"/>
    </source>
</evidence>
<sequence length="89" mass="10291">MERNQRKTRVGTVVSAGKTPKTIIVAVDTYKKHPLYSKRFKSTKRFAVHDENHEAKLNDIVVIMETRKLSKTKHFRLVSIKERAIEGAK</sequence>
<dbReference type="Proteomes" id="UP000184322">
    <property type="component" value="Chromosome"/>
</dbReference>
<dbReference type="GO" id="GO:0003735">
    <property type="term" value="F:structural constituent of ribosome"/>
    <property type="evidence" value="ECO:0007669"/>
    <property type="project" value="UniProtKB-UniRule"/>
</dbReference>
<evidence type="ECO:0000256" key="6">
    <source>
        <dbReference type="HAMAP-Rule" id="MF_01345"/>
    </source>
</evidence>
<dbReference type="NCBIfam" id="NF004123">
    <property type="entry name" value="PRK05610.1"/>
    <property type="match status" value="1"/>
</dbReference>
<evidence type="ECO:0000256" key="5">
    <source>
        <dbReference type="ARBA" id="ARBA00023274"/>
    </source>
</evidence>
<dbReference type="NCBIfam" id="TIGR03635">
    <property type="entry name" value="uS17_bact"/>
    <property type="match status" value="1"/>
</dbReference>
<dbReference type="GO" id="GO:0022627">
    <property type="term" value="C:cytosolic small ribosomal subunit"/>
    <property type="evidence" value="ECO:0007669"/>
    <property type="project" value="UniProtKB-UniRule"/>
</dbReference>
<dbReference type="InterPro" id="IPR019984">
    <property type="entry name" value="Ribosomal_uS17_bact/chlr"/>
</dbReference>
<dbReference type="HAMAP" id="MF_01345_B">
    <property type="entry name" value="Ribosomal_uS17_B"/>
    <property type="match status" value="1"/>
</dbReference>
<keyword evidence="5 6" id="KW-0687">Ribonucleoprotein</keyword>
<dbReference type="STRING" id="48003.BLA55_01855"/>
<gene>
    <name evidence="6" type="primary">rpsQ</name>
    <name evidence="7" type="ORF">BLA55_01855</name>
</gene>
<dbReference type="OrthoDB" id="9811714at2"/>
<dbReference type="Pfam" id="PF00366">
    <property type="entry name" value="Ribosomal_S17"/>
    <property type="match status" value="1"/>
</dbReference>
<comment type="similarity">
    <text evidence="1 6">Belongs to the universal ribosomal protein uS17 family.</text>
</comment>
<dbReference type="AlphaFoldDB" id="A0A1L4FS41"/>
<organism evidence="7 8">
    <name type="scientific">Mycoplasmopsis pullorum</name>
    <dbReference type="NCBI Taxonomy" id="48003"/>
    <lineage>
        <taxon>Bacteria</taxon>
        <taxon>Bacillati</taxon>
        <taxon>Mycoplasmatota</taxon>
        <taxon>Mycoplasmoidales</taxon>
        <taxon>Metamycoplasmataceae</taxon>
        <taxon>Mycoplasmopsis</taxon>
    </lineage>
</organism>
<dbReference type="InterPro" id="IPR000266">
    <property type="entry name" value="Ribosomal_uS17"/>
</dbReference>
<dbReference type="GO" id="GO:0019843">
    <property type="term" value="F:rRNA binding"/>
    <property type="evidence" value="ECO:0007669"/>
    <property type="project" value="UniProtKB-UniRule"/>
</dbReference>
<evidence type="ECO:0000313" key="7">
    <source>
        <dbReference type="EMBL" id="APJ38412.1"/>
    </source>
</evidence>
<keyword evidence="3 6" id="KW-0694">RNA-binding</keyword>
<dbReference type="GeneID" id="57134158"/>
<dbReference type="SUPFAM" id="SSF50249">
    <property type="entry name" value="Nucleic acid-binding proteins"/>
    <property type="match status" value="1"/>
</dbReference>
<evidence type="ECO:0000256" key="2">
    <source>
        <dbReference type="ARBA" id="ARBA00022730"/>
    </source>
</evidence>
<dbReference type="PANTHER" id="PTHR10744:SF1">
    <property type="entry name" value="SMALL RIBOSOMAL SUBUNIT PROTEIN US17M"/>
    <property type="match status" value="1"/>
</dbReference>
<keyword evidence="2 6" id="KW-0699">rRNA-binding</keyword>
<keyword evidence="8" id="KW-1185">Reference proteome</keyword>
<dbReference type="EMBL" id="CP017813">
    <property type="protein sequence ID" value="APJ38412.1"/>
    <property type="molecule type" value="Genomic_DNA"/>
</dbReference>
<accession>A0A1L4FS41</accession>
<dbReference type="PANTHER" id="PTHR10744">
    <property type="entry name" value="40S RIBOSOMAL PROTEIN S11 FAMILY MEMBER"/>
    <property type="match status" value="1"/>
</dbReference>
<dbReference type="Gene3D" id="2.40.50.140">
    <property type="entry name" value="Nucleic acid-binding proteins"/>
    <property type="match status" value="1"/>
</dbReference>
<reference evidence="8" key="1">
    <citation type="submission" date="2016-10" db="EMBL/GenBank/DDBJ databases">
        <authorList>
            <person name="Beylefeld A."/>
            <person name="Abolnik C."/>
        </authorList>
    </citation>
    <scope>NUCLEOTIDE SEQUENCE [LARGE SCALE GENOMIC DNA]</scope>
    <source>
        <strain evidence="8">B359_6</strain>
    </source>
</reference>
<proteinExistence type="inferred from homology"/>
<keyword evidence="4 6" id="KW-0689">Ribosomal protein</keyword>